<dbReference type="AlphaFoldDB" id="A0A4C1TT79"/>
<sequence length="83" mass="9716">MAQKYLNFQMSSVASETFPLKEEWLEDDSQKWYTDGTRTLQEVGVEIVGAQSNVSQQEPTVSERNYTQYWKVQESYLKEDVLV</sequence>
<dbReference type="EMBL" id="BGZK01006243">
    <property type="protein sequence ID" value="GBP17223.1"/>
    <property type="molecule type" value="Genomic_DNA"/>
</dbReference>
<gene>
    <name evidence="1" type="ORF">EVAR_101107_1</name>
</gene>
<accession>A0A4C1TT79</accession>
<proteinExistence type="predicted"/>
<protein>
    <submittedName>
        <fullName evidence="1">Uncharacterized protein</fullName>
    </submittedName>
</protein>
<organism evidence="1 2">
    <name type="scientific">Eumeta variegata</name>
    <name type="common">Bagworm moth</name>
    <name type="synonym">Eumeta japonica</name>
    <dbReference type="NCBI Taxonomy" id="151549"/>
    <lineage>
        <taxon>Eukaryota</taxon>
        <taxon>Metazoa</taxon>
        <taxon>Ecdysozoa</taxon>
        <taxon>Arthropoda</taxon>
        <taxon>Hexapoda</taxon>
        <taxon>Insecta</taxon>
        <taxon>Pterygota</taxon>
        <taxon>Neoptera</taxon>
        <taxon>Endopterygota</taxon>
        <taxon>Lepidoptera</taxon>
        <taxon>Glossata</taxon>
        <taxon>Ditrysia</taxon>
        <taxon>Tineoidea</taxon>
        <taxon>Psychidae</taxon>
        <taxon>Oiketicinae</taxon>
        <taxon>Eumeta</taxon>
    </lineage>
</organism>
<evidence type="ECO:0000313" key="2">
    <source>
        <dbReference type="Proteomes" id="UP000299102"/>
    </source>
</evidence>
<keyword evidence="2" id="KW-1185">Reference proteome</keyword>
<reference evidence="1 2" key="1">
    <citation type="journal article" date="2019" name="Commun. Biol.">
        <title>The bagworm genome reveals a unique fibroin gene that provides high tensile strength.</title>
        <authorList>
            <person name="Kono N."/>
            <person name="Nakamura H."/>
            <person name="Ohtoshi R."/>
            <person name="Tomita M."/>
            <person name="Numata K."/>
            <person name="Arakawa K."/>
        </authorList>
    </citation>
    <scope>NUCLEOTIDE SEQUENCE [LARGE SCALE GENOMIC DNA]</scope>
</reference>
<evidence type="ECO:0000313" key="1">
    <source>
        <dbReference type="EMBL" id="GBP17223.1"/>
    </source>
</evidence>
<name>A0A4C1TT79_EUMVA</name>
<comment type="caution">
    <text evidence="1">The sequence shown here is derived from an EMBL/GenBank/DDBJ whole genome shotgun (WGS) entry which is preliminary data.</text>
</comment>
<dbReference type="Proteomes" id="UP000299102">
    <property type="component" value="Unassembled WGS sequence"/>
</dbReference>